<keyword evidence="7 15" id="KW-0548">Nucleotidyltransferase</keyword>
<evidence type="ECO:0000256" key="8">
    <source>
        <dbReference type="ARBA" id="ARBA00022741"/>
    </source>
</evidence>
<comment type="catalytic activity">
    <reaction evidence="13 15">
        <text>riboflavin + ATP = FMN + ADP + H(+)</text>
        <dbReference type="Rhea" id="RHEA:14357"/>
        <dbReference type="ChEBI" id="CHEBI:15378"/>
        <dbReference type="ChEBI" id="CHEBI:30616"/>
        <dbReference type="ChEBI" id="CHEBI:57986"/>
        <dbReference type="ChEBI" id="CHEBI:58210"/>
        <dbReference type="ChEBI" id="CHEBI:456216"/>
        <dbReference type="EC" id="2.7.1.26"/>
    </reaction>
</comment>
<dbReference type="EMBL" id="JBHSJH010000002">
    <property type="protein sequence ID" value="MFC4892539.1"/>
    <property type="molecule type" value="Genomic_DNA"/>
</dbReference>
<dbReference type="NCBIfam" id="TIGR00125">
    <property type="entry name" value="cyt_tran_rel"/>
    <property type="match status" value="1"/>
</dbReference>
<dbReference type="InterPro" id="IPR023468">
    <property type="entry name" value="Riboflavin_kinase"/>
</dbReference>
<reference evidence="18" key="1">
    <citation type="journal article" date="2019" name="Int. J. Syst. Evol. Microbiol.">
        <title>The Global Catalogue of Microorganisms (GCM) 10K type strain sequencing project: providing services to taxonomists for standard genome sequencing and annotation.</title>
        <authorList>
            <consortium name="The Broad Institute Genomics Platform"/>
            <consortium name="The Broad Institute Genome Sequencing Center for Infectious Disease"/>
            <person name="Wu L."/>
            <person name="Ma J."/>
        </authorList>
    </citation>
    <scope>NUCLEOTIDE SEQUENCE [LARGE SCALE GENOMIC DNA]</scope>
    <source>
        <strain evidence="18">CGMCC 1.13718</strain>
    </source>
</reference>
<evidence type="ECO:0000256" key="7">
    <source>
        <dbReference type="ARBA" id="ARBA00022695"/>
    </source>
</evidence>
<evidence type="ECO:0000256" key="3">
    <source>
        <dbReference type="ARBA" id="ARBA00005201"/>
    </source>
</evidence>
<comment type="catalytic activity">
    <reaction evidence="14 15">
        <text>FMN + ATP + H(+) = FAD + diphosphate</text>
        <dbReference type="Rhea" id="RHEA:17237"/>
        <dbReference type="ChEBI" id="CHEBI:15378"/>
        <dbReference type="ChEBI" id="CHEBI:30616"/>
        <dbReference type="ChEBI" id="CHEBI:33019"/>
        <dbReference type="ChEBI" id="CHEBI:57692"/>
        <dbReference type="ChEBI" id="CHEBI:58210"/>
        <dbReference type="EC" id="2.7.7.2"/>
    </reaction>
</comment>
<comment type="caution">
    <text evidence="17">The sequence shown here is derived from an EMBL/GenBank/DDBJ whole genome shotgun (WGS) entry which is preliminary data.</text>
</comment>
<keyword evidence="5 15" id="KW-0288">FMN</keyword>
<keyword evidence="6 15" id="KW-0808">Transferase</keyword>
<evidence type="ECO:0000256" key="9">
    <source>
        <dbReference type="ARBA" id="ARBA00022777"/>
    </source>
</evidence>
<dbReference type="NCBIfam" id="NF004162">
    <property type="entry name" value="PRK05627.1-5"/>
    <property type="match status" value="1"/>
</dbReference>
<dbReference type="EC" id="2.7.1.26" evidence="15"/>
<dbReference type="Proteomes" id="UP001595926">
    <property type="component" value="Unassembled WGS sequence"/>
</dbReference>
<keyword evidence="10 15" id="KW-0274">FAD</keyword>
<evidence type="ECO:0000256" key="14">
    <source>
        <dbReference type="ARBA" id="ARBA00049494"/>
    </source>
</evidence>
<dbReference type="GO" id="GO:0008531">
    <property type="term" value="F:riboflavin kinase activity"/>
    <property type="evidence" value="ECO:0007669"/>
    <property type="project" value="UniProtKB-EC"/>
</dbReference>
<keyword evidence="11 15" id="KW-0067">ATP-binding</keyword>
<evidence type="ECO:0000256" key="5">
    <source>
        <dbReference type="ARBA" id="ARBA00022643"/>
    </source>
</evidence>
<name>A0ABV9TCZ7_9GAMM</name>
<comment type="similarity">
    <text evidence="15">Belongs to the ribF family.</text>
</comment>
<evidence type="ECO:0000256" key="13">
    <source>
        <dbReference type="ARBA" id="ARBA00047880"/>
    </source>
</evidence>
<organism evidence="17 18">
    <name type="scientific">Pseudofrancisella aestuarii</name>
    <dbReference type="NCBI Taxonomy" id="2670347"/>
    <lineage>
        <taxon>Bacteria</taxon>
        <taxon>Pseudomonadati</taxon>
        <taxon>Pseudomonadota</taxon>
        <taxon>Gammaproteobacteria</taxon>
        <taxon>Thiotrichales</taxon>
        <taxon>Francisellaceae</taxon>
        <taxon>Pseudofrancisella</taxon>
    </lineage>
</organism>
<keyword evidence="8 15" id="KW-0547">Nucleotide-binding</keyword>
<gene>
    <name evidence="17" type="primary">ribF</name>
    <name evidence="17" type="ORF">ACFPDQ_05700</name>
</gene>
<feature type="domain" description="Riboflavin kinase" evidence="16">
    <location>
        <begin position="182"/>
        <end position="304"/>
    </location>
</feature>
<protein>
    <recommendedName>
        <fullName evidence="15">Riboflavin biosynthesis protein</fullName>
    </recommendedName>
    <domain>
        <recommendedName>
            <fullName evidence="15">Riboflavin kinase</fullName>
            <ecNumber evidence="15">2.7.1.26</ecNumber>
        </recommendedName>
        <alternativeName>
            <fullName evidence="15">Flavokinase</fullName>
        </alternativeName>
    </domain>
    <domain>
        <recommendedName>
            <fullName evidence="15">FMN adenylyltransferase</fullName>
            <ecNumber evidence="15">2.7.7.2</ecNumber>
        </recommendedName>
        <alternativeName>
            <fullName evidence="15">FAD pyrophosphorylase</fullName>
        </alternativeName>
        <alternativeName>
            <fullName evidence="15">FAD synthase</fullName>
        </alternativeName>
    </domain>
</protein>
<evidence type="ECO:0000256" key="1">
    <source>
        <dbReference type="ARBA" id="ARBA00002121"/>
    </source>
</evidence>
<dbReference type="InterPro" id="IPR015865">
    <property type="entry name" value="Riboflavin_kinase_bac/euk"/>
</dbReference>
<dbReference type="NCBIfam" id="NF004163">
    <property type="entry name" value="PRK05627.1-6"/>
    <property type="match status" value="1"/>
</dbReference>
<evidence type="ECO:0000256" key="11">
    <source>
        <dbReference type="ARBA" id="ARBA00022840"/>
    </source>
</evidence>
<dbReference type="Pfam" id="PF01687">
    <property type="entry name" value="Flavokinase"/>
    <property type="match status" value="1"/>
</dbReference>
<dbReference type="RefSeq" id="WP_119329916.1">
    <property type="nucleotide sequence ID" value="NZ_JBHSJH010000002.1"/>
</dbReference>
<dbReference type="Gene3D" id="3.40.50.620">
    <property type="entry name" value="HUPs"/>
    <property type="match status" value="1"/>
</dbReference>
<evidence type="ECO:0000256" key="15">
    <source>
        <dbReference type="PIRNR" id="PIRNR004491"/>
    </source>
</evidence>
<dbReference type="InterPro" id="IPR002606">
    <property type="entry name" value="Riboflavin_kinase_bac"/>
</dbReference>
<keyword evidence="4 15" id="KW-0285">Flavoprotein</keyword>
<keyword evidence="18" id="KW-1185">Reference proteome</keyword>
<dbReference type="Pfam" id="PF06574">
    <property type="entry name" value="FAD_syn"/>
    <property type="match status" value="1"/>
</dbReference>
<keyword evidence="9 15" id="KW-0418">Kinase</keyword>
<dbReference type="InterPro" id="IPR023465">
    <property type="entry name" value="Riboflavin_kinase_dom_sf"/>
</dbReference>
<dbReference type="PANTHER" id="PTHR22749">
    <property type="entry name" value="RIBOFLAVIN KINASE/FMN ADENYLYLTRANSFERASE"/>
    <property type="match status" value="1"/>
</dbReference>
<dbReference type="SUPFAM" id="SSF82114">
    <property type="entry name" value="Riboflavin kinase-like"/>
    <property type="match status" value="1"/>
</dbReference>
<evidence type="ECO:0000256" key="2">
    <source>
        <dbReference type="ARBA" id="ARBA00004726"/>
    </source>
</evidence>
<sequence>MKVIRHLENFSSSKKSVVTIGSFDGVHLGHQSIINKLKDIANKENLTPFVIFFEPLPKEFFLKNTAPARIYSFRDKVINIKETGIENIICLKFDKKIINIEAEDFIKEFLVKKLKIDHIIIGDDFKFGKDRKGDYDMLLKYSKKFNFTVDKLSTLNIENKRVSSSLIRNALLQHDLNKAQTLLGHNFKINGRVIHGQKNGRKLGFHTANLKLPKNSALKGVFLTKIYIDNEVYFGVTNAGVRPTLDGKNFLLETHIFNFNKEIYKKHITVEILDFIRAEKKFNSFEELKKQINQDIQTAKKLSFKYTT</sequence>
<accession>A0ABV9TCZ7</accession>
<comment type="pathway">
    <text evidence="2 15">Cofactor biosynthesis; FAD biosynthesis; FAD from FMN: step 1/1.</text>
</comment>
<evidence type="ECO:0000256" key="10">
    <source>
        <dbReference type="ARBA" id="ARBA00022827"/>
    </source>
</evidence>
<dbReference type="NCBIfam" id="NF004160">
    <property type="entry name" value="PRK05627.1-3"/>
    <property type="match status" value="1"/>
</dbReference>
<comment type="function">
    <text evidence="1">Catalyzes the phosphorylation of riboflavin to FMN followed by the adenylation of FMN to FAD.</text>
</comment>
<dbReference type="SMART" id="SM00904">
    <property type="entry name" value="Flavokinase"/>
    <property type="match status" value="1"/>
</dbReference>
<dbReference type="CDD" id="cd02064">
    <property type="entry name" value="FAD_synthetase_N"/>
    <property type="match status" value="1"/>
</dbReference>
<evidence type="ECO:0000313" key="18">
    <source>
        <dbReference type="Proteomes" id="UP001595926"/>
    </source>
</evidence>
<evidence type="ECO:0000259" key="16">
    <source>
        <dbReference type="SMART" id="SM00904"/>
    </source>
</evidence>
<comment type="pathway">
    <text evidence="3 15">Cofactor biosynthesis; FMN biosynthesis; FMN from riboflavin (ATP route): step 1/1.</text>
</comment>
<dbReference type="PANTHER" id="PTHR22749:SF6">
    <property type="entry name" value="RIBOFLAVIN KINASE"/>
    <property type="match status" value="1"/>
</dbReference>
<dbReference type="EC" id="2.7.7.2" evidence="15"/>
<dbReference type="Gene3D" id="2.40.30.30">
    <property type="entry name" value="Riboflavin kinase-like"/>
    <property type="match status" value="1"/>
</dbReference>
<evidence type="ECO:0000256" key="6">
    <source>
        <dbReference type="ARBA" id="ARBA00022679"/>
    </source>
</evidence>
<evidence type="ECO:0000313" key="17">
    <source>
        <dbReference type="EMBL" id="MFC4892539.1"/>
    </source>
</evidence>
<dbReference type="InterPro" id="IPR014729">
    <property type="entry name" value="Rossmann-like_a/b/a_fold"/>
</dbReference>
<keyword evidence="12" id="KW-0511">Multifunctional enzyme</keyword>
<dbReference type="GO" id="GO:0003919">
    <property type="term" value="F:FMN adenylyltransferase activity"/>
    <property type="evidence" value="ECO:0007669"/>
    <property type="project" value="UniProtKB-EC"/>
</dbReference>
<proteinExistence type="inferred from homology"/>
<dbReference type="NCBIfam" id="TIGR00083">
    <property type="entry name" value="ribF"/>
    <property type="match status" value="1"/>
</dbReference>
<dbReference type="NCBIfam" id="NF004159">
    <property type="entry name" value="PRK05627.1-2"/>
    <property type="match status" value="1"/>
</dbReference>
<dbReference type="InterPro" id="IPR004821">
    <property type="entry name" value="Cyt_trans-like"/>
</dbReference>
<dbReference type="PIRSF" id="PIRSF004491">
    <property type="entry name" value="FAD_Synth"/>
    <property type="match status" value="1"/>
</dbReference>
<dbReference type="InterPro" id="IPR015864">
    <property type="entry name" value="FAD_synthase"/>
</dbReference>
<evidence type="ECO:0000256" key="12">
    <source>
        <dbReference type="ARBA" id="ARBA00023268"/>
    </source>
</evidence>
<dbReference type="SUPFAM" id="SSF52374">
    <property type="entry name" value="Nucleotidylyl transferase"/>
    <property type="match status" value="1"/>
</dbReference>
<evidence type="ECO:0000256" key="4">
    <source>
        <dbReference type="ARBA" id="ARBA00022630"/>
    </source>
</evidence>